<evidence type="ECO:0000313" key="1">
    <source>
        <dbReference type="EMBL" id="CEE00447.1"/>
    </source>
</evidence>
<dbReference type="EMBL" id="CCRF01000022">
    <property type="protein sequence ID" value="CEE00447.1"/>
    <property type="molecule type" value="Genomic_DNA"/>
</dbReference>
<sequence>MISFLQISLLSTVWYEYVIAVSVHTNKKENKFIETERELYLHLIRFLNATYQRFY</sequence>
<protein>
    <submittedName>
        <fullName evidence="1">Uncharacterized protein</fullName>
    </submittedName>
</protein>
<evidence type="ECO:0000313" key="2">
    <source>
        <dbReference type="Proteomes" id="UP000040576"/>
    </source>
</evidence>
<name>A0A090IS11_9BACI</name>
<proteinExistence type="predicted"/>
<dbReference type="AlphaFoldDB" id="A0A090IS11"/>
<reference evidence="1 2" key="1">
    <citation type="submission" date="2014-07" db="EMBL/GenBank/DDBJ databases">
        <authorList>
            <person name="Wibberg Daniel"/>
        </authorList>
    </citation>
    <scope>NUCLEOTIDE SEQUENCE [LARGE SCALE GENOMIC DNA]</scope>
</reference>
<keyword evidence="2" id="KW-1185">Reference proteome</keyword>
<accession>A0A090IS11</accession>
<gene>
    <name evidence="1" type="ORF">BT1A1_0592</name>
</gene>
<dbReference type="Proteomes" id="UP000040576">
    <property type="component" value="Unassembled WGS sequence"/>
</dbReference>
<organism evidence="1 2">
    <name type="scientific">Caldibacillus thermoamylovorans</name>
    <dbReference type="NCBI Taxonomy" id="35841"/>
    <lineage>
        <taxon>Bacteria</taxon>
        <taxon>Bacillati</taxon>
        <taxon>Bacillota</taxon>
        <taxon>Bacilli</taxon>
        <taxon>Bacillales</taxon>
        <taxon>Bacillaceae</taxon>
        <taxon>Caldibacillus</taxon>
    </lineage>
</organism>